<dbReference type="SUPFAM" id="SSF48726">
    <property type="entry name" value="Immunoglobulin"/>
    <property type="match status" value="1"/>
</dbReference>
<sequence length="142" mass="16065">MLHLLWLQWGCTLTDGTIINLEEFEGRSVSFQCSHRLAGSNNKYFCKDPCISTGDILLTVEPGRRAESGRIALMDSGDGSFTVTFSNLQLSDSQKYRCAVERTKRDGLMTEKPITGEGGRRGSRSIYWLLSLMWECFTNIQR</sequence>
<dbReference type="GO" id="GO:0005886">
    <property type="term" value="C:plasma membrane"/>
    <property type="evidence" value="ECO:0007669"/>
    <property type="project" value="TreeGrafter"/>
</dbReference>
<dbReference type="AlphaFoldDB" id="A0A3P9B719"/>
<protein>
    <recommendedName>
        <fullName evidence="5">Immunoglobulin V-set domain-containing protein</fullName>
    </recommendedName>
</protein>
<reference evidence="6" key="3">
    <citation type="submission" date="2025-09" db="UniProtKB">
        <authorList>
            <consortium name="Ensembl"/>
        </authorList>
    </citation>
    <scope>IDENTIFICATION</scope>
</reference>
<evidence type="ECO:0000313" key="7">
    <source>
        <dbReference type="Proteomes" id="UP000265160"/>
    </source>
</evidence>
<proteinExistence type="predicted"/>
<feature type="domain" description="Immunoglobulin V-set" evidence="5">
    <location>
        <begin position="25"/>
        <end position="104"/>
    </location>
</feature>
<dbReference type="InterPro" id="IPR013783">
    <property type="entry name" value="Ig-like_fold"/>
</dbReference>
<keyword evidence="2" id="KW-0812">Transmembrane</keyword>
<evidence type="ECO:0000256" key="4">
    <source>
        <dbReference type="SAM" id="SignalP"/>
    </source>
</evidence>
<dbReference type="Gene3D" id="2.60.40.10">
    <property type="entry name" value="Immunoglobulins"/>
    <property type="match status" value="1"/>
</dbReference>
<keyword evidence="4" id="KW-0732">Signal</keyword>
<evidence type="ECO:0000256" key="2">
    <source>
        <dbReference type="ARBA" id="ARBA00022692"/>
    </source>
</evidence>
<evidence type="ECO:0000313" key="6">
    <source>
        <dbReference type="Ensembl" id="ENSMZEP00005005645.1"/>
    </source>
</evidence>
<dbReference type="Pfam" id="PF07686">
    <property type="entry name" value="V-set"/>
    <property type="match status" value="1"/>
</dbReference>
<dbReference type="PANTHER" id="PTHR11860:SF87">
    <property type="entry name" value="CMRF35-LIKE MOLECULE 8"/>
    <property type="match status" value="1"/>
</dbReference>
<dbReference type="GeneTree" id="ENSGT00940000175426"/>
<comment type="subcellular location">
    <subcellularLocation>
        <location evidence="1">Membrane</location>
    </subcellularLocation>
</comment>
<feature type="chain" id="PRO_5017992414" description="Immunoglobulin V-set domain-containing protein" evidence="4">
    <location>
        <begin position="17"/>
        <end position="142"/>
    </location>
</feature>
<keyword evidence="7" id="KW-1185">Reference proteome</keyword>
<feature type="signal peptide" evidence="4">
    <location>
        <begin position="1"/>
        <end position="16"/>
    </location>
</feature>
<dbReference type="STRING" id="106582.ENSMZEP00005005645"/>
<dbReference type="PANTHER" id="PTHR11860">
    <property type="entry name" value="POLYMERIC-IMMUNOGLOBULIN RECEPTOR"/>
    <property type="match status" value="1"/>
</dbReference>
<reference evidence="6 7" key="1">
    <citation type="journal article" date="2014" name="Nature">
        <title>The genomic substrate for adaptive radiation in African cichlid fish.</title>
        <authorList>
            <person name="Brawand D."/>
            <person name="Wagner C.E."/>
            <person name="Li Y.I."/>
            <person name="Malinsky M."/>
            <person name="Keller I."/>
            <person name="Fan S."/>
            <person name="Simakov O."/>
            <person name="Ng A.Y."/>
            <person name="Lim Z.W."/>
            <person name="Bezault E."/>
            <person name="Turner-Maier J."/>
            <person name="Johnson J."/>
            <person name="Alcazar R."/>
            <person name="Noh H.J."/>
            <person name="Russell P."/>
            <person name="Aken B."/>
            <person name="Alfoldi J."/>
            <person name="Amemiya C."/>
            <person name="Azzouzi N."/>
            <person name="Baroiller J.F."/>
            <person name="Barloy-Hubler F."/>
            <person name="Berlin A."/>
            <person name="Bloomquist R."/>
            <person name="Carleton K.L."/>
            <person name="Conte M.A."/>
            <person name="D'Cotta H."/>
            <person name="Eshel O."/>
            <person name="Gaffney L."/>
            <person name="Galibert F."/>
            <person name="Gante H.F."/>
            <person name="Gnerre S."/>
            <person name="Greuter L."/>
            <person name="Guyon R."/>
            <person name="Haddad N.S."/>
            <person name="Haerty W."/>
            <person name="Harris R.M."/>
            <person name="Hofmann H.A."/>
            <person name="Hourlier T."/>
            <person name="Hulata G."/>
            <person name="Jaffe D.B."/>
            <person name="Lara M."/>
            <person name="Lee A.P."/>
            <person name="MacCallum I."/>
            <person name="Mwaiko S."/>
            <person name="Nikaido M."/>
            <person name="Nishihara H."/>
            <person name="Ozouf-Costaz C."/>
            <person name="Penman D.J."/>
            <person name="Przybylski D."/>
            <person name="Rakotomanga M."/>
            <person name="Renn S.C.P."/>
            <person name="Ribeiro F.J."/>
            <person name="Ron M."/>
            <person name="Salzburger W."/>
            <person name="Sanchez-Pulido L."/>
            <person name="Santos M.E."/>
            <person name="Searle S."/>
            <person name="Sharpe T."/>
            <person name="Swofford R."/>
            <person name="Tan F.J."/>
            <person name="Williams L."/>
            <person name="Young S."/>
            <person name="Yin S."/>
            <person name="Okada N."/>
            <person name="Kocher T.D."/>
            <person name="Miska E.A."/>
            <person name="Lander E.S."/>
            <person name="Venkatesh B."/>
            <person name="Fernald R.D."/>
            <person name="Meyer A."/>
            <person name="Ponting C.P."/>
            <person name="Streelman J.T."/>
            <person name="Lindblad-Toh K."/>
            <person name="Seehausen O."/>
            <person name="Di Palma F."/>
        </authorList>
    </citation>
    <scope>NUCLEOTIDE SEQUENCE</scope>
</reference>
<keyword evidence="3" id="KW-0472">Membrane</keyword>
<dbReference type="InterPro" id="IPR013106">
    <property type="entry name" value="Ig_V-set"/>
</dbReference>
<name>A0A3P9B719_9CICH</name>
<accession>A0A3P9B719</accession>
<dbReference type="GO" id="GO:0004888">
    <property type="term" value="F:transmembrane signaling receptor activity"/>
    <property type="evidence" value="ECO:0007669"/>
    <property type="project" value="TreeGrafter"/>
</dbReference>
<reference evidence="6" key="2">
    <citation type="submission" date="2025-08" db="UniProtKB">
        <authorList>
            <consortium name="Ensembl"/>
        </authorList>
    </citation>
    <scope>IDENTIFICATION</scope>
</reference>
<evidence type="ECO:0000256" key="1">
    <source>
        <dbReference type="ARBA" id="ARBA00004370"/>
    </source>
</evidence>
<evidence type="ECO:0000256" key="3">
    <source>
        <dbReference type="ARBA" id="ARBA00023136"/>
    </source>
</evidence>
<dbReference type="Ensembl" id="ENSMZET00005005890.1">
    <property type="protein sequence ID" value="ENSMZEP00005005645.1"/>
    <property type="gene ID" value="ENSMZEG00005004373.1"/>
</dbReference>
<organism evidence="6 7">
    <name type="scientific">Maylandia zebra</name>
    <name type="common">zebra mbuna</name>
    <dbReference type="NCBI Taxonomy" id="106582"/>
    <lineage>
        <taxon>Eukaryota</taxon>
        <taxon>Metazoa</taxon>
        <taxon>Chordata</taxon>
        <taxon>Craniata</taxon>
        <taxon>Vertebrata</taxon>
        <taxon>Euteleostomi</taxon>
        <taxon>Actinopterygii</taxon>
        <taxon>Neopterygii</taxon>
        <taxon>Teleostei</taxon>
        <taxon>Neoteleostei</taxon>
        <taxon>Acanthomorphata</taxon>
        <taxon>Ovalentaria</taxon>
        <taxon>Cichlomorphae</taxon>
        <taxon>Cichliformes</taxon>
        <taxon>Cichlidae</taxon>
        <taxon>African cichlids</taxon>
        <taxon>Pseudocrenilabrinae</taxon>
        <taxon>Haplochromini</taxon>
        <taxon>Maylandia</taxon>
        <taxon>Maylandia zebra complex</taxon>
    </lineage>
</organism>
<dbReference type="InterPro" id="IPR050671">
    <property type="entry name" value="CD300_family_receptors"/>
</dbReference>
<evidence type="ECO:0000259" key="5">
    <source>
        <dbReference type="Pfam" id="PF07686"/>
    </source>
</evidence>
<dbReference type="Proteomes" id="UP000265160">
    <property type="component" value="LG6"/>
</dbReference>
<dbReference type="InterPro" id="IPR036179">
    <property type="entry name" value="Ig-like_dom_sf"/>
</dbReference>